<keyword evidence="1" id="KW-0812">Transmembrane</keyword>
<dbReference type="RefSeq" id="WP_336473815.1">
    <property type="nucleotide sequence ID" value="NZ_JBAWSX010000014.1"/>
</dbReference>
<keyword evidence="1" id="KW-0472">Membrane</keyword>
<reference evidence="2 3" key="1">
    <citation type="submission" date="2024-01" db="EMBL/GenBank/DDBJ databases">
        <title>Seven novel Bacillus-like species.</title>
        <authorList>
            <person name="Liu G."/>
        </authorList>
    </citation>
    <scope>NUCLEOTIDE SEQUENCE [LARGE SCALE GENOMIC DNA]</scope>
    <source>
        <strain evidence="2 3">FJAT-51639</strain>
    </source>
</reference>
<dbReference type="PIRSF" id="PIRSF037259">
    <property type="entry name" value="EcsB_ABC"/>
    <property type="match status" value="1"/>
</dbReference>
<dbReference type="InterPro" id="IPR010288">
    <property type="entry name" value="EcsB_ABC"/>
</dbReference>
<accession>A0ABU8FP73</accession>
<evidence type="ECO:0000256" key="1">
    <source>
        <dbReference type="SAM" id="Phobius"/>
    </source>
</evidence>
<proteinExistence type="predicted"/>
<name>A0ABU8FP73_9BACI</name>
<sequence length="366" mass="43690">MTIETLWTSRFQQHLQKITMYFARIVSGLVYSFLILFGTGGYYYAKFLRSFPSESVALTIVMILLTVILTRSPIRTFLQKPDILYLLPIEEKLAYYVKRSLLYSYIMQLFPLLCAVLIITPLAQQSLHTTPAFLCGVFVILAFIKWWNMYIHWTYRNTDFASYWLLIRIFCNAAITYTIFQFSSITVVGSILLVITLLFLYTMNKQKRHIRWEYLIEQEEQMDMRFYQFVHFFTDVPQIKQQVKQRKWLTTWIEQILYKKQSPFLYLYSLSFVRTNDYFGMYIRLTLVGGFLSYYIPTFIGKGIVTLCFLYISFLQLRALWNYFSGNSIVALYPVSLVERKRAFMTFIYRVSFIQFLFFFGVILLK</sequence>
<dbReference type="Pfam" id="PF05975">
    <property type="entry name" value="EcsB"/>
    <property type="match status" value="1"/>
</dbReference>
<feature type="transmembrane region" description="Helical" evidence="1">
    <location>
        <begin position="347"/>
        <end position="365"/>
    </location>
</feature>
<protein>
    <submittedName>
        <fullName evidence="2">ABC transporter permease</fullName>
    </submittedName>
</protein>
<dbReference type="Proteomes" id="UP001372526">
    <property type="component" value="Unassembled WGS sequence"/>
</dbReference>
<feature type="transmembrane region" description="Helical" evidence="1">
    <location>
        <begin position="21"/>
        <end position="45"/>
    </location>
</feature>
<comment type="caution">
    <text evidence="2">The sequence shown here is derived from an EMBL/GenBank/DDBJ whole genome shotgun (WGS) entry which is preliminary data.</text>
</comment>
<feature type="transmembrane region" description="Helical" evidence="1">
    <location>
        <begin position="185"/>
        <end position="203"/>
    </location>
</feature>
<feature type="transmembrane region" description="Helical" evidence="1">
    <location>
        <begin position="51"/>
        <end position="70"/>
    </location>
</feature>
<organism evidence="2 3">
    <name type="scientific">Bacillus bruguierae</name>
    <dbReference type="NCBI Taxonomy" id="3127667"/>
    <lineage>
        <taxon>Bacteria</taxon>
        <taxon>Bacillati</taxon>
        <taxon>Bacillota</taxon>
        <taxon>Bacilli</taxon>
        <taxon>Bacillales</taxon>
        <taxon>Bacillaceae</taxon>
        <taxon>Bacillus</taxon>
    </lineage>
</organism>
<feature type="transmembrane region" description="Helical" evidence="1">
    <location>
        <begin position="129"/>
        <end position="148"/>
    </location>
</feature>
<gene>
    <name evidence="2" type="ORF">WAZ07_19845</name>
</gene>
<keyword evidence="3" id="KW-1185">Reference proteome</keyword>
<feature type="transmembrane region" description="Helical" evidence="1">
    <location>
        <begin position="160"/>
        <end position="179"/>
    </location>
</feature>
<evidence type="ECO:0000313" key="2">
    <source>
        <dbReference type="EMBL" id="MEI4803480.1"/>
    </source>
</evidence>
<feature type="transmembrane region" description="Helical" evidence="1">
    <location>
        <begin position="291"/>
        <end position="314"/>
    </location>
</feature>
<dbReference type="EMBL" id="JBAWSX010000014">
    <property type="protein sequence ID" value="MEI4803480.1"/>
    <property type="molecule type" value="Genomic_DNA"/>
</dbReference>
<feature type="transmembrane region" description="Helical" evidence="1">
    <location>
        <begin position="102"/>
        <end position="123"/>
    </location>
</feature>
<evidence type="ECO:0000313" key="3">
    <source>
        <dbReference type="Proteomes" id="UP001372526"/>
    </source>
</evidence>
<keyword evidence="1" id="KW-1133">Transmembrane helix</keyword>